<dbReference type="Pfam" id="PF13419">
    <property type="entry name" value="HAD_2"/>
    <property type="match status" value="1"/>
</dbReference>
<dbReference type="AlphaFoldDB" id="G5IDE6"/>
<dbReference type="NCBIfam" id="TIGR01549">
    <property type="entry name" value="HAD-SF-IA-v1"/>
    <property type="match status" value="1"/>
</dbReference>
<proteinExistence type="predicted"/>
<organism evidence="1 2">
    <name type="scientific">Hungatella hathewayi WAL-18680</name>
    <dbReference type="NCBI Taxonomy" id="742737"/>
    <lineage>
        <taxon>Bacteria</taxon>
        <taxon>Bacillati</taxon>
        <taxon>Bacillota</taxon>
        <taxon>Clostridia</taxon>
        <taxon>Lachnospirales</taxon>
        <taxon>Lachnospiraceae</taxon>
        <taxon>Hungatella</taxon>
    </lineage>
</organism>
<protein>
    <recommendedName>
        <fullName evidence="3">FCP1 homology domain-containing protein</fullName>
    </recommendedName>
</protein>
<evidence type="ECO:0000313" key="2">
    <source>
        <dbReference type="Proteomes" id="UP000005384"/>
    </source>
</evidence>
<dbReference type="NCBIfam" id="TIGR01509">
    <property type="entry name" value="HAD-SF-IA-v3"/>
    <property type="match status" value="1"/>
</dbReference>
<dbReference type="PRINTS" id="PR00413">
    <property type="entry name" value="HADHALOGNASE"/>
</dbReference>
<dbReference type="PANTHER" id="PTHR18901">
    <property type="entry name" value="2-DEOXYGLUCOSE-6-PHOSPHATE PHOSPHATASE 2"/>
    <property type="match status" value="1"/>
</dbReference>
<dbReference type="InterPro" id="IPR006439">
    <property type="entry name" value="HAD-SF_hydro_IA"/>
</dbReference>
<dbReference type="InterPro" id="IPR023214">
    <property type="entry name" value="HAD_sf"/>
</dbReference>
<name>G5IDE6_9FIRM</name>
<dbReference type="OrthoDB" id="9797743at2"/>
<sequence length="211" mass="24276">MIKAVIFDMDGVLIDSEPVYLQFDLEFAKTKNPNVKLEDLYGMIGSSREDAWGCMARAIDNGQSWQELRDEFRQIDVFPLMDYRKIFRPEARTLLEELKERGYRLALASSTQMDIIERVLRENEIADYFEVVVTGAMFKRSKPDPEIYHYTAGKLGVKEEECFVVEDSTYGVTAASRAGMTVAALIDERFHFDQSLADYRIRSLEEVNGLL</sequence>
<dbReference type="InterPro" id="IPR041492">
    <property type="entry name" value="HAD_2"/>
</dbReference>
<dbReference type="Gene3D" id="3.40.50.1000">
    <property type="entry name" value="HAD superfamily/HAD-like"/>
    <property type="match status" value="1"/>
</dbReference>
<dbReference type="SUPFAM" id="SSF56784">
    <property type="entry name" value="HAD-like"/>
    <property type="match status" value="1"/>
</dbReference>
<reference evidence="1 2" key="1">
    <citation type="submission" date="2011-08" db="EMBL/GenBank/DDBJ databases">
        <title>The Genome Sequence of Clostridium hathewayi WAL-18680.</title>
        <authorList>
            <consortium name="The Broad Institute Genome Sequencing Platform"/>
            <person name="Earl A."/>
            <person name="Ward D."/>
            <person name="Feldgarden M."/>
            <person name="Gevers D."/>
            <person name="Finegold S.M."/>
            <person name="Summanen P.H."/>
            <person name="Molitoris D.R."/>
            <person name="Song M."/>
            <person name="Daigneault M."/>
            <person name="Allen-Vercoe E."/>
            <person name="Young S.K."/>
            <person name="Zeng Q."/>
            <person name="Gargeya S."/>
            <person name="Fitzgerald M."/>
            <person name="Haas B."/>
            <person name="Abouelleil A."/>
            <person name="Alvarado L."/>
            <person name="Arachchi H.M."/>
            <person name="Berlin A."/>
            <person name="Brown A."/>
            <person name="Chapman S.B."/>
            <person name="Chen Z."/>
            <person name="Dunbar C."/>
            <person name="Freedman E."/>
            <person name="Gearin G."/>
            <person name="Gellesch M."/>
            <person name="Goldberg J."/>
            <person name="Griggs A."/>
            <person name="Gujja S."/>
            <person name="Heiman D."/>
            <person name="Howarth C."/>
            <person name="Larson L."/>
            <person name="Lui A."/>
            <person name="MacDonald P.J.P."/>
            <person name="Montmayeur A."/>
            <person name="Murphy C."/>
            <person name="Neiman D."/>
            <person name="Pearson M."/>
            <person name="Priest M."/>
            <person name="Roberts A."/>
            <person name="Saif S."/>
            <person name="Shea T."/>
            <person name="Shenoy N."/>
            <person name="Sisk P."/>
            <person name="Stolte C."/>
            <person name="Sykes S."/>
            <person name="Wortman J."/>
            <person name="Nusbaum C."/>
            <person name="Birren B."/>
        </authorList>
    </citation>
    <scope>NUCLEOTIDE SEQUENCE [LARGE SCALE GENOMIC DNA]</scope>
    <source>
        <strain evidence="1 2">WAL-18680</strain>
    </source>
</reference>
<dbReference type="Proteomes" id="UP000005384">
    <property type="component" value="Unassembled WGS sequence"/>
</dbReference>
<evidence type="ECO:0008006" key="3">
    <source>
        <dbReference type="Google" id="ProtNLM"/>
    </source>
</evidence>
<dbReference type="EMBL" id="ADLN01000018">
    <property type="protein sequence ID" value="EHI60481.1"/>
    <property type="molecule type" value="Genomic_DNA"/>
</dbReference>
<dbReference type="InterPro" id="IPR023198">
    <property type="entry name" value="PGP-like_dom2"/>
</dbReference>
<dbReference type="SFLD" id="SFLDG01135">
    <property type="entry name" value="C1.5.6:_HAD__Beta-PGM__Phospha"/>
    <property type="match status" value="1"/>
</dbReference>
<dbReference type="RefSeq" id="WP_006779509.1">
    <property type="nucleotide sequence ID" value="NZ_CP040506.1"/>
</dbReference>
<dbReference type="SFLD" id="SFLDG01129">
    <property type="entry name" value="C1.5:_HAD__Beta-PGM__Phosphata"/>
    <property type="match status" value="1"/>
</dbReference>
<dbReference type="PANTHER" id="PTHR18901:SF38">
    <property type="entry name" value="PSEUDOURIDINE-5'-PHOSPHATASE"/>
    <property type="match status" value="1"/>
</dbReference>
<dbReference type="Gene3D" id="1.10.150.240">
    <property type="entry name" value="Putative phosphatase, domain 2"/>
    <property type="match status" value="1"/>
</dbReference>
<evidence type="ECO:0000313" key="1">
    <source>
        <dbReference type="EMBL" id="EHI60481.1"/>
    </source>
</evidence>
<dbReference type="SFLD" id="SFLDS00003">
    <property type="entry name" value="Haloacid_Dehalogenase"/>
    <property type="match status" value="1"/>
</dbReference>
<comment type="caution">
    <text evidence="1">The sequence shown here is derived from an EMBL/GenBank/DDBJ whole genome shotgun (WGS) entry which is preliminary data.</text>
</comment>
<keyword evidence="2" id="KW-1185">Reference proteome</keyword>
<gene>
    <name evidence="1" type="ORF">HMPREF9473_01523</name>
</gene>
<dbReference type="HOGENOM" id="CLU_045011_13_3_9"/>
<accession>G5IDE6</accession>
<dbReference type="PATRIC" id="fig|742737.3.peg.1538"/>
<dbReference type="InterPro" id="IPR036412">
    <property type="entry name" value="HAD-like_sf"/>
</dbReference>